<evidence type="ECO:0000256" key="4">
    <source>
        <dbReference type="SAM" id="SignalP"/>
    </source>
</evidence>
<dbReference type="PROSITE" id="PS50240">
    <property type="entry name" value="TRYPSIN_DOM"/>
    <property type="match status" value="1"/>
</dbReference>
<sequence>MIGKFLIFIFLILVLQIVVCLNFDLKQNEDIENKIENEIRNENDKIERKVIGGTLASLGQFPYSAVLRLGYTNGSIGFNCGGTLVKYNWVLSSASCIDGYDDVSVYFGILYLYDEANALMSQDVPHKHRFIHPSYNNFTNNIGLLFLKLATRALLNHPHIDILELPTHEEAKMNLVGWTGIFSGYGSTFDYVHDDYIYGYLHFVSLPIVNNINCQITFPNYTTLKTVCTDSIDNRAPCYGDVGNGLSIELANGRKILVGIFSFYTKYCMVDTPSFFEGIFDHLNWIEETFKNSSPIVGLSFTLLIISIVYILK</sequence>
<reference evidence="6" key="1">
    <citation type="submission" date="2021-03" db="EMBL/GenBank/DDBJ databases">
        <title>Chromosome level genome of the anhydrobiotic midge Polypedilum vanderplanki.</title>
        <authorList>
            <person name="Yoshida Y."/>
            <person name="Kikawada T."/>
            <person name="Gusev O."/>
        </authorList>
    </citation>
    <scope>NUCLEOTIDE SEQUENCE</scope>
    <source>
        <strain evidence="6">NIAS01</strain>
        <tissue evidence="6">Whole body or cell culture</tissue>
    </source>
</reference>
<accession>A0A9J6BZM6</accession>
<dbReference type="AlphaFoldDB" id="A0A9J6BZM6"/>
<feature type="coiled-coil region" evidence="2">
    <location>
        <begin position="21"/>
        <end position="48"/>
    </location>
</feature>
<evidence type="ECO:0000256" key="3">
    <source>
        <dbReference type="SAM" id="Phobius"/>
    </source>
</evidence>
<protein>
    <recommendedName>
        <fullName evidence="5">Peptidase S1 domain-containing protein</fullName>
    </recommendedName>
</protein>
<evidence type="ECO:0000313" key="6">
    <source>
        <dbReference type="EMBL" id="KAG5675194.1"/>
    </source>
</evidence>
<dbReference type="SMART" id="SM00020">
    <property type="entry name" value="Tryp_SPc"/>
    <property type="match status" value="1"/>
</dbReference>
<dbReference type="PANTHER" id="PTHR24260">
    <property type="match status" value="1"/>
</dbReference>
<organism evidence="6 7">
    <name type="scientific">Polypedilum vanderplanki</name>
    <name type="common">Sleeping chironomid midge</name>
    <dbReference type="NCBI Taxonomy" id="319348"/>
    <lineage>
        <taxon>Eukaryota</taxon>
        <taxon>Metazoa</taxon>
        <taxon>Ecdysozoa</taxon>
        <taxon>Arthropoda</taxon>
        <taxon>Hexapoda</taxon>
        <taxon>Insecta</taxon>
        <taxon>Pterygota</taxon>
        <taxon>Neoptera</taxon>
        <taxon>Endopterygota</taxon>
        <taxon>Diptera</taxon>
        <taxon>Nematocera</taxon>
        <taxon>Chironomoidea</taxon>
        <taxon>Chironomidae</taxon>
        <taxon>Chironominae</taxon>
        <taxon>Polypedilum</taxon>
        <taxon>Polypedilum</taxon>
    </lineage>
</organism>
<dbReference type="GO" id="GO:0004252">
    <property type="term" value="F:serine-type endopeptidase activity"/>
    <property type="evidence" value="ECO:0007669"/>
    <property type="project" value="InterPro"/>
</dbReference>
<dbReference type="Pfam" id="PF00089">
    <property type="entry name" value="Trypsin"/>
    <property type="match status" value="1"/>
</dbReference>
<feature type="domain" description="Peptidase S1" evidence="5">
    <location>
        <begin position="50"/>
        <end position="291"/>
    </location>
</feature>
<feature type="chain" id="PRO_5039904396" description="Peptidase S1 domain-containing protein" evidence="4">
    <location>
        <begin position="21"/>
        <end position="313"/>
    </location>
</feature>
<evidence type="ECO:0000259" key="5">
    <source>
        <dbReference type="PROSITE" id="PS50240"/>
    </source>
</evidence>
<dbReference type="OrthoDB" id="8440449at2759"/>
<feature type="signal peptide" evidence="4">
    <location>
        <begin position="1"/>
        <end position="20"/>
    </location>
</feature>
<dbReference type="PANTHER" id="PTHR24260:SF136">
    <property type="entry name" value="GH08193P-RELATED"/>
    <property type="match status" value="1"/>
</dbReference>
<dbReference type="InterPro" id="IPR001254">
    <property type="entry name" value="Trypsin_dom"/>
</dbReference>
<evidence type="ECO:0000313" key="7">
    <source>
        <dbReference type="Proteomes" id="UP001107558"/>
    </source>
</evidence>
<keyword evidence="3" id="KW-1133">Transmembrane helix</keyword>
<dbReference type="InterPro" id="IPR009003">
    <property type="entry name" value="Peptidase_S1_PA"/>
</dbReference>
<dbReference type="Proteomes" id="UP001107558">
    <property type="component" value="Chromosome 2"/>
</dbReference>
<proteinExistence type="inferred from homology"/>
<dbReference type="InterPro" id="IPR043504">
    <property type="entry name" value="Peptidase_S1_PA_chymotrypsin"/>
</dbReference>
<keyword evidence="3" id="KW-0812">Transmembrane</keyword>
<dbReference type="EMBL" id="JADBJN010000002">
    <property type="protein sequence ID" value="KAG5675194.1"/>
    <property type="molecule type" value="Genomic_DNA"/>
</dbReference>
<keyword evidence="3" id="KW-0472">Membrane</keyword>
<keyword evidence="2" id="KW-0175">Coiled coil</keyword>
<feature type="transmembrane region" description="Helical" evidence="3">
    <location>
        <begin position="296"/>
        <end position="312"/>
    </location>
</feature>
<name>A0A9J6BZM6_POLVA</name>
<evidence type="ECO:0000256" key="2">
    <source>
        <dbReference type="SAM" id="Coils"/>
    </source>
</evidence>
<dbReference type="Gene3D" id="2.40.10.10">
    <property type="entry name" value="Trypsin-like serine proteases"/>
    <property type="match status" value="1"/>
</dbReference>
<comment type="caution">
    <text evidence="6">The sequence shown here is derived from an EMBL/GenBank/DDBJ whole genome shotgun (WGS) entry which is preliminary data.</text>
</comment>
<keyword evidence="4" id="KW-0732">Signal</keyword>
<evidence type="ECO:0000256" key="1">
    <source>
        <dbReference type="ARBA" id="ARBA00024195"/>
    </source>
</evidence>
<dbReference type="GO" id="GO:0006508">
    <property type="term" value="P:proteolysis"/>
    <property type="evidence" value="ECO:0007669"/>
    <property type="project" value="InterPro"/>
</dbReference>
<dbReference type="InterPro" id="IPR051333">
    <property type="entry name" value="CLIP_Serine_Protease"/>
</dbReference>
<gene>
    <name evidence="6" type="ORF">PVAND_005118</name>
</gene>
<dbReference type="SUPFAM" id="SSF50494">
    <property type="entry name" value="Trypsin-like serine proteases"/>
    <property type="match status" value="1"/>
</dbReference>
<comment type="similarity">
    <text evidence="1">Belongs to the peptidase S1 family. CLIP subfamily.</text>
</comment>
<keyword evidence="7" id="KW-1185">Reference proteome</keyword>